<keyword evidence="3 4" id="KW-0443">Lipid metabolism</keyword>
<reference evidence="6 7" key="1">
    <citation type="submission" date="2015-11" db="EMBL/GenBank/DDBJ databases">
        <authorList>
            <person name="Sahl J."/>
            <person name="Wagner D."/>
            <person name="Keim P."/>
        </authorList>
    </citation>
    <scope>NUCLEOTIDE SEQUENCE [LARGE SCALE GENOMIC DNA]</scope>
    <source>
        <strain evidence="6 7">BDU18</strain>
    </source>
</reference>
<organism evidence="6 7">
    <name type="scientific">Burkholderia savannae</name>
    <dbReference type="NCBI Taxonomy" id="1637837"/>
    <lineage>
        <taxon>Bacteria</taxon>
        <taxon>Pseudomonadati</taxon>
        <taxon>Pseudomonadota</taxon>
        <taxon>Betaproteobacteria</taxon>
        <taxon>Burkholderiales</taxon>
        <taxon>Burkholderiaceae</taxon>
        <taxon>Burkholderia</taxon>
        <taxon>pseudomallei group</taxon>
    </lineage>
</organism>
<feature type="active site" description="Nucleophile" evidence="4">
    <location>
        <position position="81"/>
    </location>
</feature>
<keyword evidence="1 4" id="KW-0378">Hydrolase</keyword>
<dbReference type="Proteomes" id="UP000070255">
    <property type="component" value="Unassembled WGS sequence"/>
</dbReference>
<dbReference type="CDD" id="cd07209">
    <property type="entry name" value="Pat_hypo_Ecoli_Z1214_like"/>
    <property type="match status" value="1"/>
</dbReference>
<dbReference type="InterPro" id="IPR050301">
    <property type="entry name" value="NTE"/>
</dbReference>
<accession>A0ABR5T1W2</accession>
<dbReference type="InterPro" id="IPR016035">
    <property type="entry name" value="Acyl_Trfase/lysoPLipase"/>
</dbReference>
<dbReference type="InterPro" id="IPR002641">
    <property type="entry name" value="PNPLA_dom"/>
</dbReference>
<feature type="active site" description="Proton acceptor" evidence="4">
    <location>
        <position position="249"/>
    </location>
</feature>
<sequence length="416" mass="46692">MKPRARTEKQAVDPADLHNEASVPNALEQEHAHTHTPFHDLPYETIALVLQGGGALGAYQAGVFEGLHEAGIPLNWIAGISIGALNTALIAGNPPERRVERLREFWNTICQPAFFPALPAMFESALFNSHEYVRTFFTASQAASAVVQGQRGFFVPRFPPPLPGSTHPPEKVSYYDTSALRSTLLKLCDFDRINSGETRVSVGAVNVGTGNFIYFDNAKTTLRPEHFMASGALPPAFPPVEIDGEFYWDGGIVSNTPLMEVLRASPRRDTLAFQVDLWSARGPLPESMNDVTERTKDVQYSSRTRLITDTLQREQRFRNVLRRVLDQVPEEMRKNDPWCQQAETLSCGKRYNVQHLIYQQKAYEQHYKDYQFGASTMRDHWSAGLADIRKTLAVKNGLALPDNDAGFVTHDIHRIR</sequence>
<dbReference type="EMBL" id="LNJQ01000004">
    <property type="protein sequence ID" value="KWZ37220.1"/>
    <property type="molecule type" value="Genomic_DNA"/>
</dbReference>
<dbReference type="Gene3D" id="3.40.1090.10">
    <property type="entry name" value="Cytosolic phospholipase A2 catalytic domain"/>
    <property type="match status" value="2"/>
</dbReference>
<evidence type="ECO:0000256" key="1">
    <source>
        <dbReference type="ARBA" id="ARBA00022801"/>
    </source>
</evidence>
<feature type="short sequence motif" description="GXGXXG" evidence="4">
    <location>
        <begin position="52"/>
        <end position="57"/>
    </location>
</feature>
<dbReference type="RefSeq" id="WP_059578405.1">
    <property type="nucleotide sequence ID" value="NZ_CP013418.1"/>
</dbReference>
<dbReference type="Pfam" id="PF01734">
    <property type="entry name" value="Patatin"/>
    <property type="match status" value="1"/>
</dbReference>
<dbReference type="SUPFAM" id="SSF52151">
    <property type="entry name" value="FabD/lysophospholipase-like"/>
    <property type="match status" value="1"/>
</dbReference>
<gene>
    <name evidence="6" type="ORF">WS72_19620</name>
</gene>
<dbReference type="PANTHER" id="PTHR14226:SF57">
    <property type="entry name" value="BLR7027 PROTEIN"/>
    <property type="match status" value="1"/>
</dbReference>
<protein>
    <recommendedName>
        <fullName evidence="5">PNPLA domain-containing protein</fullName>
    </recommendedName>
</protein>
<dbReference type="InterPro" id="IPR021095">
    <property type="entry name" value="DUF3734"/>
</dbReference>
<dbReference type="PANTHER" id="PTHR14226">
    <property type="entry name" value="NEUROPATHY TARGET ESTERASE/SWISS CHEESE D.MELANOGASTER"/>
    <property type="match status" value="1"/>
</dbReference>
<evidence type="ECO:0000313" key="6">
    <source>
        <dbReference type="EMBL" id="KWZ37220.1"/>
    </source>
</evidence>
<evidence type="ECO:0000313" key="7">
    <source>
        <dbReference type="Proteomes" id="UP000070255"/>
    </source>
</evidence>
<comment type="caution">
    <text evidence="6">The sequence shown here is derived from an EMBL/GenBank/DDBJ whole genome shotgun (WGS) entry which is preliminary data.</text>
</comment>
<feature type="short sequence motif" description="DGA/G" evidence="4">
    <location>
        <begin position="249"/>
        <end position="251"/>
    </location>
</feature>
<evidence type="ECO:0000256" key="3">
    <source>
        <dbReference type="ARBA" id="ARBA00023098"/>
    </source>
</evidence>
<feature type="domain" description="PNPLA" evidence="5">
    <location>
        <begin position="48"/>
        <end position="262"/>
    </location>
</feature>
<evidence type="ECO:0000256" key="2">
    <source>
        <dbReference type="ARBA" id="ARBA00022963"/>
    </source>
</evidence>
<keyword evidence="7" id="KW-1185">Reference proteome</keyword>
<name>A0ABR5T1W2_9BURK</name>
<keyword evidence="2 4" id="KW-0442">Lipid degradation</keyword>
<feature type="short sequence motif" description="GXSXG" evidence="4">
    <location>
        <begin position="79"/>
        <end position="83"/>
    </location>
</feature>
<dbReference type="Pfam" id="PF12536">
    <property type="entry name" value="DUF3734"/>
    <property type="match status" value="1"/>
</dbReference>
<evidence type="ECO:0000259" key="5">
    <source>
        <dbReference type="PROSITE" id="PS51635"/>
    </source>
</evidence>
<dbReference type="PROSITE" id="PS51635">
    <property type="entry name" value="PNPLA"/>
    <property type="match status" value="1"/>
</dbReference>
<evidence type="ECO:0000256" key="4">
    <source>
        <dbReference type="PROSITE-ProRule" id="PRU01161"/>
    </source>
</evidence>
<proteinExistence type="predicted"/>